<keyword evidence="3 7" id="KW-0808">Transferase</keyword>
<evidence type="ECO:0000256" key="5">
    <source>
        <dbReference type="ARBA" id="ARBA00022884"/>
    </source>
</evidence>
<comment type="subcellular location">
    <subcellularLocation>
        <location evidence="1">Mitochondrion</location>
    </subcellularLocation>
</comment>
<dbReference type="Gene3D" id="1.10.8.100">
    <property type="entry name" value="Ribosomal RNA adenine dimethylase-like, domain 2"/>
    <property type="match status" value="1"/>
</dbReference>
<comment type="function">
    <text evidence="6">Mitochondrial transcription factor that confers selective promoter recognition on the core subunit of the yeast mitochondrial RNA polymerase. Interacts with DNA in a non-specific manner.</text>
</comment>
<proteinExistence type="inferred from homology"/>
<reference evidence="9" key="1">
    <citation type="submission" date="2024-06" db="EMBL/GenBank/DDBJ databases">
        <title>Multi-omics analyses provide insights into the biosynthesis of the anticancer antibiotic pleurotin in Hohenbuehelia grisea.</title>
        <authorList>
            <person name="Weaver J.A."/>
            <person name="Alberti F."/>
        </authorList>
    </citation>
    <scope>NUCLEOTIDE SEQUENCE [LARGE SCALE GENOMIC DNA]</scope>
    <source>
        <strain evidence="9">T-177</strain>
    </source>
</reference>
<dbReference type="PANTHER" id="PTHR11727">
    <property type="entry name" value="DIMETHYLADENOSINE TRANSFERASE"/>
    <property type="match status" value="1"/>
</dbReference>
<sequence length="224" mass="25503">MDWDSGVHPRLQFISHLPMSVAGEQLAAQLCRSIPDRTWLFKYGRVPMNMLLSDYMWQRLDAGPTSRTRCKVSVIAEAVADLQLALPTSQISPHNRYFHPSYNFTTKLPRQAAQFQAVTITPLAHQIITRKMLDKWDYCLRRLFVLKSQPLKQAISSLAPGASVLLKKLDGTGVDPDDVVDITTPVRRLTVRDWSLIMKAFDEWPFAPEDLSIFESFGAKESRQ</sequence>
<protein>
    <recommendedName>
        <fullName evidence="7">rRNA adenine N(6)-methyltransferase</fullName>
        <ecNumber evidence="7">2.1.1.-</ecNumber>
    </recommendedName>
</protein>
<keyword evidence="9" id="KW-1185">Reference proteome</keyword>
<comment type="similarity">
    <text evidence="7">Belongs to the class I-like SAM-binding methyltransferase superfamily. rRNA adenine N(6)-methyltransferase family.</text>
</comment>
<evidence type="ECO:0000313" key="9">
    <source>
        <dbReference type="Proteomes" id="UP001556367"/>
    </source>
</evidence>
<evidence type="ECO:0000256" key="6">
    <source>
        <dbReference type="ARBA" id="ARBA00024915"/>
    </source>
</evidence>
<evidence type="ECO:0000313" key="8">
    <source>
        <dbReference type="EMBL" id="KAL0956733.1"/>
    </source>
</evidence>
<keyword evidence="5" id="KW-0694">RNA-binding</keyword>
<keyword evidence="4 7" id="KW-0949">S-adenosyl-L-methionine</keyword>
<name>A0ABR3JLQ2_9AGAR</name>
<dbReference type="Gene3D" id="3.40.50.150">
    <property type="entry name" value="Vaccinia Virus protein VP39"/>
    <property type="match status" value="1"/>
</dbReference>
<dbReference type="EC" id="2.1.1.-" evidence="7"/>
<dbReference type="SUPFAM" id="SSF53335">
    <property type="entry name" value="S-adenosyl-L-methionine-dependent methyltransferases"/>
    <property type="match status" value="1"/>
</dbReference>
<evidence type="ECO:0000256" key="2">
    <source>
        <dbReference type="ARBA" id="ARBA00022603"/>
    </source>
</evidence>
<comment type="caution">
    <text evidence="8">The sequence shown here is derived from an EMBL/GenBank/DDBJ whole genome shotgun (WGS) entry which is preliminary data.</text>
</comment>
<dbReference type="EMBL" id="JASNQZ010000006">
    <property type="protein sequence ID" value="KAL0956733.1"/>
    <property type="molecule type" value="Genomic_DNA"/>
</dbReference>
<evidence type="ECO:0000256" key="4">
    <source>
        <dbReference type="ARBA" id="ARBA00022691"/>
    </source>
</evidence>
<dbReference type="InterPro" id="IPR023165">
    <property type="entry name" value="rRNA_Ade_diMease-like_C"/>
</dbReference>
<gene>
    <name evidence="8" type="ORF">HGRIS_002853</name>
</gene>
<keyword evidence="2 7" id="KW-0489">Methyltransferase</keyword>
<keyword evidence="7" id="KW-0698">rRNA processing</keyword>
<evidence type="ECO:0000256" key="1">
    <source>
        <dbReference type="ARBA" id="ARBA00004173"/>
    </source>
</evidence>
<organism evidence="8 9">
    <name type="scientific">Hohenbuehelia grisea</name>
    <dbReference type="NCBI Taxonomy" id="104357"/>
    <lineage>
        <taxon>Eukaryota</taxon>
        <taxon>Fungi</taxon>
        <taxon>Dikarya</taxon>
        <taxon>Basidiomycota</taxon>
        <taxon>Agaricomycotina</taxon>
        <taxon>Agaricomycetes</taxon>
        <taxon>Agaricomycetidae</taxon>
        <taxon>Agaricales</taxon>
        <taxon>Pleurotineae</taxon>
        <taxon>Pleurotaceae</taxon>
        <taxon>Hohenbuehelia</taxon>
    </lineage>
</organism>
<evidence type="ECO:0000256" key="3">
    <source>
        <dbReference type="ARBA" id="ARBA00022679"/>
    </source>
</evidence>
<dbReference type="PANTHER" id="PTHR11727:SF17">
    <property type="entry name" value="DIMETHYLADENOSINE TRANSFERASE 1, MITOCHONDRIAL"/>
    <property type="match status" value="1"/>
</dbReference>
<evidence type="ECO:0000256" key="7">
    <source>
        <dbReference type="RuleBase" id="RU362106"/>
    </source>
</evidence>
<dbReference type="InterPro" id="IPR001737">
    <property type="entry name" value="KsgA/Erm"/>
</dbReference>
<dbReference type="Proteomes" id="UP001556367">
    <property type="component" value="Unassembled WGS sequence"/>
</dbReference>
<dbReference type="Pfam" id="PF00398">
    <property type="entry name" value="RrnaAD"/>
    <property type="match status" value="1"/>
</dbReference>
<accession>A0ABR3JLQ2</accession>
<dbReference type="InterPro" id="IPR029063">
    <property type="entry name" value="SAM-dependent_MTases_sf"/>
</dbReference>